<dbReference type="InterPro" id="IPR041698">
    <property type="entry name" value="Methyltransf_25"/>
</dbReference>
<dbReference type="SUPFAM" id="SSF53335">
    <property type="entry name" value="S-adenosyl-L-methionine-dependent methyltransferases"/>
    <property type="match status" value="1"/>
</dbReference>
<dbReference type="Gene3D" id="3.40.50.150">
    <property type="entry name" value="Vaccinia Virus protein VP39"/>
    <property type="match status" value="1"/>
</dbReference>
<dbReference type="GO" id="GO:0102208">
    <property type="term" value="F:2-polyprenyl-6-hydroxyphenol methylase activity"/>
    <property type="evidence" value="ECO:0007669"/>
    <property type="project" value="UniProtKB-EC"/>
</dbReference>
<dbReference type="GO" id="GO:0061542">
    <property type="term" value="F:3-demethylubiquinol 3-O-methyltransferase activity"/>
    <property type="evidence" value="ECO:0007669"/>
    <property type="project" value="UniProtKB-EC"/>
</dbReference>
<dbReference type="EMBL" id="JBHTAS010000001">
    <property type="protein sequence ID" value="MFC7141068.1"/>
    <property type="molecule type" value="Genomic_DNA"/>
</dbReference>
<evidence type="ECO:0000256" key="1">
    <source>
        <dbReference type="ARBA" id="ARBA00022603"/>
    </source>
</evidence>
<evidence type="ECO:0000256" key="2">
    <source>
        <dbReference type="ARBA" id="ARBA00022679"/>
    </source>
</evidence>
<dbReference type="PANTHER" id="PTHR43464">
    <property type="entry name" value="METHYLTRANSFERASE"/>
    <property type="match status" value="1"/>
</dbReference>
<reference evidence="5 6" key="1">
    <citation type="journal article" date="2019" name="Int. J. Syst. Evol. Microbiol.">
        <title>The Global Catalogue of Microorganisms (GCM) 10K type strain sequencing project: providing services to taxonomists for standard genome sequencing and annotation.</title>
        <authorList>
            <consortium name="The Broad Institute Genomics Platform"/>
            <consortium name="The Broad Institute Genome Sequencing Center for Infectious Disease"/>
            <person name="Wu L."/>
            <person name="Ma J."/>
        </authorList>
    </citation>
    <scope>NUCLEOTIDE SEQUENCE [LARGE SCALE GENOMIC DNA]</scope>
    <source>
        <strain evidence="5 6">XZYJT29</strain>
    </source>
</reference>
<sequence>MEDDAIGAMLRDYRDGGDGYEIVERDDGWIGISAGGEYYFSGPEEWPEIERRAIDHVEGRVLDVGCGAGRHALALQGRGHDVTAIDVSPGAVEVAEDRGVEDARVVDVADVAEAFDPGSFDTILMLGNNFGLVGTAETAPERLRDLAEVATEDATLIAQSRDPVVTDDEHHRAYHEKNRERGRLPGALRMRVRYEVHASDWFDYLMAAPDTMEELVADTPWDLSETIEPDEQVTDPGGDYVGIVRTNG</sequence>
<keyword evidence="1 5" id="KW-0489">Methyltransferase</keyword>
<dbReference type="CDD" id="cd02440">
    <property type="entry name" value="AdoMet_MTases"/>
    <property type="match status" value="1"/>
</dbReference>
<dbReference type="PANTHER" id="PTHR43464:SF19">
    <property type="entry name" value="UBIQUINONE BIOSYNTHESIS O-METHYLTRANSFERASE, MITOCHONDRIAL"/>
    <property type="match status" value="1"/>
</dbReference>
<dbReference type="InterPro" id="IPR029063">
    <property type="entry name" value="SAM-dependent_MTases_sf"/>
</dbReference>
<evidence type="ECO:0000256" key="3">
    <source>
        <dbReference type="ARBA" id="ARBA00022691"/>
    </source>
</evidence>
<evidence type="ECO:0000313" key="6">
    <source>
        <dbReference type="Proteomes" id="UP001596432"/>
    </source>
</evidence>
<dbReference type="GeneID" id="78821376"/>
<dbReference type="RefSeq" id="WP_274322160.1">
    <property type="nucleotide sequence ID" value="NZ_CP118158.1"/>
</dbReference>
<feature type="domain" description="Methyltransferase" evidence="4">
    <location>
        <begin position="61"/>
        <end position="137"/>
    </location>
</feature>
<dbReference type="Proteomes" id="UP001596432">
    <property type="component" value="Unassembled WGS sequence"/>
</dbReference>
<organism evidence="5 6">
    <name type="scientific">Halosimplex aquaticum</name>
    <dbReference type="NCBI Taxonomy" id="3026162"/>
    <lineage>
        <taxon>Archaea</taxon>
        <taxon>Methanobacteriati</taxon>
        <taxon>Methanobacteriota</taxon>
        <taxon>Stenosarchaea group</taxon>
        <taxon>Halobacteria</taxon>
        <taxon>Halobacteriales</taxon>
        <taxon>Haloarculaceae</taxon>
        <taxon>Halosimplex</taxon>
    </lineage>
</organism>
<evidence type="ECO:0000313" key="5">
    <source>
        <dbReference type="EMBL" id="MFC7141068.1"/>
    </source>
</evidence>
<dbReference type="AlphaFoldDB" id="A0ABD5Y0Y9"/>
<evidence type="ECO:0000259" key="4">
    <source>
        <dbReference type="Pfam" id="PF13649"/>
    </source>
</evidence>
<keyword evidence="3" id="KW-0949">S-adenosyl-L-methionine</keyword>
<accession>A0ABD5Y0Y9</accession>
<keyword evidence="6" id="KW-1185">Reference proteome</keyword>
<dbReference type="EC" id="2.1.1.64" evidence="5"/>
<name>A0ABD5Y0Y9_9EURY</name>
<protein>
    <submittedName>
        <fullName evidence="5">Class I SAM-dependent methyltransferase</fullName>
        <ecNumber evidence="5">2.1.1.222</ecNumber>
        <ecNumber evidence="5">2.1.1.64</ecNumber>
    </submittedName>
</protein>
<gene>
    <name evidence="5" type="ORF">ACFQMA_14685</name>
</gene>
<proteinExistence type="predicted"/>
<dbReference type="EC" id="2.1.1.222" evidence="5"/>
<keyword evidence="2 5" id="KW-0808">Transferase</keyword>
<dbReference type="GO" id="GO:0032259">
    <property type="term" value="P:methylation"/>
    <property type="evidence" value="ECO:0007669"/>
    <property type="project" value="UniProtKB-KW"/>
</dbReference>
<dbReference type="Pfam" id="PF13649">
    <property type="entry name" value="Methyltransf_25"/>
    <property type="match status" value="1"/>
</dbReference>
<comment type="caution">
    <text evidence="5">The sequence shown here is derived from an EMBL/GenBank/DDBJ whole genome shotgun (WGS) entry which is preliminary data.</text>
</comment>